<evidence type="ECO:0000256" key="1">
    <source>
        <dbReference type="ARBA" id="ARBA00006926"/>
    </source>
</evidence>
<dbReference type="RefSeq" id="WP_147201736.1">
    <property type="nucleotide sequence ID" value="NZ_BJYT01000001.1"/>
</dbReference>
<dbReference type="GO" id="GO:0004601">
    <property type="term" value="F:peroxidase activity"/>
    <property type="evidence" value="ECO:0007669"/>
    <property type="project" value="UniProtKB-KW"/>
</dbReference>
<dbReference type="Gene3D" id="3.40.30.10">
    <property type="entry name" value="Glutaredoxin"/>
    <property type="match status" value="1"/>
</dbReference>
<dbReference type="OrthoDB" id="9789406at2"/>
<sequence>MTARQTILKSFYPVLMEAGKIFGLRAGVKKNRNNIEPQTSFYDLTATLINGDEISFKDFKGKNMLIVNTASDCGYTNQLSDLKKLHQLYKDRLIVIGFPSNDFKEQEKLSNNDIASFCVVNFGVSFLLASKSEVVKGANQNEVFAWLSDPGKNGWNDKAPEWNFSKYLIDKKGVLTYYFGPGVEPLSKDITTQLA</sequence>
<evidence type="ECO:0000313" key="7">
    <source>
        <dbReference type="Proteomes" id="UP000321513"/>
    </source>
</evidence>
<dbReference type="PANTHER" id="PTHR11592">
    <property type="entry name" value="GLUTATHIONE PEROXIDASE"/>
    <property type="match status" value="1"/>
</dbReference>
<dbReference type="PIRSF" id="PIRSF000303">
    <property type="entry name" value="Glutathion_perox"/>
    <property type="match status" value="1"/>
</dbReference>
<dbReference type="InterPro" id="IPR036249">
    <property type="entry name" value="Thioredoxin-like_sf"/>
</dbReference>
<keyword evidence="2 5" id="KW-0575">Peroxidase</keyword>
<accession>A0A512B7J2</accession>
<evidence type="ECO:0000256" key="4">
    <source>
        <dbReference type="PIRSR" id="PIRSR000303-1"/>
    </source>
</evidence>
<reference evidence="6 7" key="1">
    <citation type="submission" date="2019-07" db="EMBL/GenBank/DDBJ databases">
        <title>Whole genome shotgun sequence of Segetibacter aerophilus NBRC 106135.</title>
        <authorList>
            <person name="Hosoyama A."/>
            <person name="Uohara A."/>
            <person name="Ohji S."/>
            <person name="Ichikawa N."/>
        </authorList>
    </citation>
    <scope>NUCLEOTIDE SEQUENCE [LARGE SCALE GENOMIC DNA]</scope>
    <source>
        <strain evidence="6 7">NBRC 106135</strain>
    </source>
</reference>
<keyword evidence="3 5" id="KW-0560">Oxidoreductase</keyword>
<proteinExistence type="inferred from homology"/>
<dbReference type="SUPFAM" id="SSF52833">
    <property type="entry name" value="Thioredoxin-like"/>
    <property type="match status" value="1"/>
</dbReference>
<dbReference type="CDD" id="cd00340">
    <property type="entry name" value="GSH_Peroxidase"/>
    <property type="match status" value="1"/>
</dbReference>
<dbReference type="AlphaFoldDB" id="A0A512B7J2"/>
<dbReference type="PROSITE" id="PS00460">
    <property type="entry name" value="GLUTATHIONE_PEROXID_1"/>
    <property type="match status" value="1"/>
</dbReference>
<gene>
    <name evidence="6" type="ORF">SAE01_02730</name>
</gene>
<dbReference type="Pfam" id="PF00255">
    <property type="entry name" value="GSHPx"/>
    <property type="match status" value="1"/>
</dbReference>
<evidence type="ECO:0000256" key="3">
    <source>
        <dbReference type="ARBA" id="ARBA00023002"/>
    </source>
</evidence>
<evidence type="ECO:0000313" key="6">
    <source>
        <dbReference type="EMBL" id="GEO07777.1"/>
    </source>
</evidence>
<feature type="active site" evidence="4">
    <location>
        <position position="73"/>
    </location>
</feature>
<organism evidence="6 7">
    <name type="scientific">Segetibacter aerophilus</name>
    <dbReference type="NCBI Taxonomy" id="670293"/>
    <lineage>
        <taxon>Bacteria</taxon>
        <taxon>Pseudomonadati</taxon>
        <taxon>Bacteroidota</taxon>
        <taxon>Chitinophagia</taxon>
        <taxon>Chitinophagales</taxon>
        <taxon>Chitinophagaceae</taxon>
        <taxon>Segetibacter</taxon>
    </lineage>
</organism>
<dbReference type="InterPro" id="IPR029759">
    <property type="entry name" value="GPX_AS"/>
</dbReference>
<dbReference type="InterPro" id="IPR000889">
    <property type="entry name" value="Glutathione_peroxidase"/>
</dbReference>
<keyword evidence="7" id="KW-1185">Reference proteome</keyword>
<dbReference type="PRINTS" id="PR01011">
    <property type="entry name" value="GLUTPROXDASE"/>
</dbReference>
<dbReference type="GO" id="GO:0006979">
    <property type="term" value="P:response to oxidative stress"/>
    <property type="evidence" value="ECO:0007669"/>
    <property type="project" value="InterPro"/>
</dbReference>
<evidence type="ECO:0000256" key="2">
    <source>
        <dbReference type="ARBA" id="ARBA00022559"/>
    </source>
</evidence>
<comment type="similarity">
    <text evidence="1 5">Belongs to the glutathione peroxidase family.</text>
</comment>
<dbReference type="PANTHER" id="PTHR11592:SF134">
    <property type="entry name" value="PHOSPHOLIPID HYDROPEROXIDE GLUTATHIONE PEROXIDASE"/>
    <property type="match status" value="1"/>
</dbReference>
<comment type="caution">
    <text evidence="6">The sequence shown here is derived from an EMBL/GenBank/DDBJ whole genome shotgun (WGS) entry which is preliminary data.</text>
</comment>
<dbReference type="EMBL" id="BJYT01000001">
    <property type="protein sequence ID" value="GEO07777.1"/>
    <property type="molecule type" value="Genomic_DNA"/>
</dbReference>
<dbReference type="Proteomes" id="UP000321513">
    <property type="component" value="Unassembled WGS sequence"/>
</dbReference>
<dbReference type="PROSITE" id="PS51355">
    <property type="entry name" value="GLUTATHIONE_PEROXID_3"/>
    <property type="match status" value="1"/>
</dbReference>
<protein>
    <recommendedName>
        <fullName evidence="5">Glutathione peroxidase</fullName>
    </recommendedName>
</protein>
<name>A0A512B7J2_9BACT</name>
<evidence type="ECO:0000256" key="5">
    <source>
        <dbReference type="RuleBase" id="RU000499"/>
    </source>
</evidence>